<dbReference type="EMBL" id="OD013120">
    <property type="protein sequence ID" value="CAD7417258.1"/>
    <property type="molecule type" value="Genomic_DNA"/>
</dbReference>
<sequence>MSNGCFGGFCGGLYRRVRGAFRSIRARLVRRNLRHVDGERQGGTPNTSRCPDDGLPSSKQPVRHEQFIFRENDGRHQCTREQEDN</sequence>
<proteinExistence type="predicted"/>
<evidence type="ECO:0000256" key="1">
    <source>
        <dbReference type="SAM" id="MobiDB-lite"/>
    </source>
</evidence>
<dbReference type="AlphaFoldDB" id="A0A7R9HDN4"/>
<organism evidence="2">
    <name type="scientific">Timema poppense</name>
    <name type="common">Walking stick</name>
    <dbReference type="NCBI Taxonomy" id="170557"/>
    <lineage>
        <taxon>Eukaryota</taxon>
        <taxon>Metazoa</taxon>
        <taxon>Ecdysozoa</taxon>
        <taxon>Arthropoda</taxon>
        <taxon>Hexapoda</taxon>
        <taxon>Insecta</taxon>
        <taxon>Pterygota</taxon>
        <taxon>Neoptera</taxon>
        <taxon>Polyneoptera</taxon>
        <taxon>Phasmatodea</taxon>
        <taxon>Timematodea</taxon>
        <taxon>Timematoidea</taxon>
        <taxon>Timematidae</taxon>
        <taxon>Timema</taxon>
    </lineage>
</organism>
<feature type="region of interest" description="Disordered" evidence="1">
    <location>
        <begin position="34"/>
        <end position="63"/>
    </location>
</feature>
<reference evidence="2" key="1">
    <citation type="submission" date="2020-11" db="EMBL/GenBank/DDBJ databases">
        <authorList>
            <person name="Tran Van P."/>
        </authorList>
    </citation>
    <scope>NUCLEOTIDE SEQUENCE</scope>
</reference>
<name>A0A7R9HDN4_TIMPO</name>
<accession>A0A7R9HDN4</accession>
<gene>
    <name evidence="2" type="ORF">TPSB3V08_LOCUS11642</name>
</gene>
<protein>
    <submittedName>
        <fullName evidence="2">Uncharacterized protein</fullName>
    </submittedName>
</protein>
<evidence type="ECO:0000313" key="2">
    <source>
        <dbReference type="EMBL" id="CAD7417258.1"/>
    </source>
</evidence>